<sequence>MVARLSQVFRGRTAQNLLALYGVQFANYLLPLITLPYLTRVLGPESWGSLVVVQSFAQYLSLLVEYGFNLSATREVARRRTDKQSLSGFLVAVSGAKLILATLAVGLAFILSQWVDNLSQDPRLLWCGVYWAIAFGFSPIWFFQGLERLPLVAGLEVGAKLAVLLPIFILVRTPDDAWIVLLLQGMASTLTAGLGLWLAGREVSFRLPSLHELKEAFHLGWTMFLFRSVVSLYTVGNVFILAFFLPPQQVALYAGAERLTKALLGMLEPINRAFFPRLIHLASQSTKDAAYLARRVVLVMGLGSLGAALLLFGAAPLIVRLLLGAGYEGAVEVMRVLVLLFPIVALSNALGIQWMLVLGKDRAFNVIISSAGLLNLLLALFLIPRMGHVGMACAVVLVEVFVTGTIWLYLWQRGKTPWQVRT</sequence>
<dbReference type="Pfam" id="PF01943">
    <property type="entry name" value="Polysacc_synt"/>
    <property type="match status" value="1"/>
</dbReference>
<feature type="transmembrane region" description="Helical" evidence="6">
    <location>
        <begin position="18"/>
        <end position="38"/>
    </location>
</feature>
<gene>
    <name evidence="7" type="ORF">Mtai_v1c09610</name>
</gene>
<reference evidence="7 8" key="1">
    <citation type="submission" date="2017-05" db="EMBL/GenBank/DDBJ databases">
        <title>Complete genome sequence of Meiothermus taiwanensis WR-220.</title>
        <authorList>
            <person name="Wu W.-L."/>
            <person name="Lo W.-S."/>
            <person name="Kuo C.-H."/>
            <person name="Wu S.-H."/>
        </authorList>
    </citation>
    <scope>NUCLEOTIDE SEQUENCE [LARGE SCALE GENOMIC DNA]</scope>
    <source>
        <strain evidence="7 8">WR-220</strain>
    </source>
</reference>
<feature type="transmembrane region" description="Helical" evidence="6">
    <location>
        <begin position="149"/>
        <end position="171"/>
    </location>
</feature>
<evidence type="ECO:0000313" key="7">
    <source>
        <dbReference type="EMBL" id="AWR86205.1"/>
    </source>
</evidence>
<evidence type="ECO:0000256" key="3">
    <source>
        <dbReference type="ARBA" id="ARBA00022692"/>
    </source>
</evidence>
<evidence type="ECO:0000256" key="5">
    <source>
        <dbReference type="ARBA" id="ARBA00023136"/>
    </source>
</evidence>
<comment type="subcellular location">
    <subcellularLocation>
        <location evidence="1">Cell membrane</location>
        <topology evidence="1">Multi-pass membrane protein</topology>
    </subcellularLocation>
</comment>
<feature type="transmembrane region" description="Helical" evidence="6">
    <location>
        <begin position="363"/>
        <end position="382"/>
    </location>
</feature>
<keyword evidence="3 6" id="KW-0812">Transmembrane</keyword>
<keyword evidence="5 6" id="KW-0472">Membrane</keyword>
<organism evidence="7 8">
    <name type="scientific">Meiothermus taiwanensis WR-220</name>
    <dbReference type="NCBI Taxonomy" id="1339250"/>
    <lineage>
        <taxon>Bacteria</taxon>
        <taxon>Thermotogati</taxon>
        <taxon>Deinococcota</taxon>
        <taxon>Deinococci</taxon>
        <taxon>Thermales</taxon>
        <taxon>Thermaceae</taxon>
        <taxon>Meiothermus</taxon>
    </lineage>
</organism>
<feature type="transmembrane region" description="Helical" evidence="6">
    <location>
        <begin position="296"/>
        <end position="323"/>
    </location>
</feature>
<evidence type="ECO:0000256" key="2">
    <source>
        <dbReference type="ARBA" id="ARBA00022475"/>
    </source>
</evidence>
<accession>A0ABM6WGW0</accession>
<proteinExistence type="predicted"/>
<feature type="transmembrane region" description="Helical" evidence="6">
    <location>
        <begin position="335"/>
        <end position="357"/>
    </location>
</feature>
<feature type="transmembrane region" description="Helical" evidence="6">
    <location>
        <begin position="89"/>
        <end position="111"/>
    </location>
</feature>
<dbReference type="InterPro" id="IPR050833">
    <property type="entry name" value="Poly_Biosynth_Transport"/>
</dbReference>
<keyword evidence="8" id="KW-1185">Reference proteome</keyword>
<dbReference type="PANTHER" id="PTHR30250">
    <property type="entry name" value="PST FAMILY PREDICTED COLANIC ACID TRANSPORTER"/>
    <property type="match status" value="1"/>
</dbReference>
<feature type="transmembrane region" description="Helical" evidence="6">
    <location>
        <begin position="123"/>
        <end position="142"/>
    </location>
</feature>
<feature type="transmembrane region" description="Helical" evidence="6">
    <location>
        <begin position="177"/>
        <end position="199"/>
    </location>
</feature>
<keyword evidence="2" id="KW-1003">Cell membrane</keyword>
<evidence type="ECO:0000256" key="6">
    <source>
        <dbReference type="SAM" id="Phobius"/>
    </source>
</evidence>
<evidence type="ECO:0000313" key="8">
    <source>
        <dbReference type="Proteomes" id="UP000263013"/>
    </source>
</evidence>
<dbReference type="EMBL" id="CP021130">
    <property type="protein sequence ID" value="AWR86205.1"/>
    <property type="molecule type" value="Genomic_DNA"/>
</dbReference>
<dbReference type="PANTHER" id="PTHR30250:SF11">
    <property type="entry name" value="O-ANTIGEN TRANSPORTER-RELATED"/>
    <property type="match status" value="1"/>
</dbReference>
<evidence type="ECO:0000256" key="4">
    <source>
        <dbReference type="ARBA" id="ARBA00022989"/>
    </source>
</evidence>
<dbReference type="Proteomes" id="UP000263013">
    <property type="component" value="Chromosome"/>
</dbReference>
<feature type="transmembrane region" description="Helical" evidence="6">
    <location>
        <begin position="389"/>
        <end position="410"/>
    </location>
</feature>
<keyword evidence="4 6" id="KW-1133">Transmembrane helix</keyword>
<evidence type="ECO:0000256" key="1">
    <source>
        <dbReference type="ARBA" id="ARBA00004651"/>
    </source>
</evidence>
<feature type="transmembrane region" description="Helical" evidence="6">
    <location>
        <begin position="219"/>
        <end position="245"/>
    </location>
</feature>
<name>A0ABM6WGW0_9DEIN</name>
<dbReference type="InterPro" id="IPR002797">
    <property type="entry name" value="Polysacc_synth"/>
</dbReference>
<protein>
    <submittedName>
        <fullName evidence="7">Polysaccharide biosynthesis protein</fullName>
    </submittedName>
</protein>
<dbReference type="RefSeq" id="WP_027887260.1">
    <property type="nucleotide sequence ID" value="NZ_CP021130.1"/>
</dbReference>